<accession>A0A0F9HDM4</accession>
<sequence>MKAISRRSFCRKVAGALGLALVFPVEATTHETPQKVTVTIGASESATKIYWRMWRALDDVEAKPSHWC</sequence>
<evidence type="ECO:0000313" key="1">
    <source>
        <dbReference type="EMBL" id="KKM13287.1"/>
    </source>
</evidence>
<proteinExistence type="predicted"/>
<name>A0A0F9HDM4_9ZZZZ</name>
<dbReference type="EMBL" id="LAZR01015411">
    <property type="protein sequence ID" value="KKM13287.1"/>
    <property type="molecule type" value="Genomic_DNA"/>
</dbReference>
<comment type="caution">
    <text evidence="1">The sequence shown here is derived from an EMBL/GenBank/DDBJ whole genome shotgun (WGS) entry which is preliminary data.</text>
</comment>
<organism evidence="1">
    <name type="scientific">marine sediment metagenome</name>
    <dbReference type="NCBI Taxonomy" id="412755"/>
    <lineage>
        <taxon>unclassified sequences</taxon>
        <taxon>metagenomes</taxon>
        <taxon>ecological metagenomes</taxon>
    </lineage>
</organism>
<reference evidence="1" key="1">
    <citation type="journal article" date="2015" name="Nature">
        <title>Complex archaea that bridge the gap between prokaryotes and eukaryotes.</title>
        <authorList>
            <person name="Spang A."/>
            <person name="Saw J.H."/>
            <person name="Jorgensen S.L."/>
            <person name="Zaremba-Niedzwiedzka K."/>
            <person name="Martijn J."/>
            <person name="Lind A.E."/>
            <person name="van Eijk R."/>
            <person name="Schleper C."/>
            <person name="Guy L."/>
            <person name="Ettema T.J."/>
        </authorList>
    </citation>
    <scope>NUCLEOTIDE SEQUENCE</scope>
</reference>
<dbReference type="AlphaFoldDB" id="A0A0F9HDM4"/>
<gene>
    <name evidence="1" type="ORF">LCGC14_1717690</name>
</gene>
<protein>
    <submittedName>
        <fullName evidence="1">Uncharacterized protein</fullName>
    </submittedName>
</protein>